<accession>A0A255YGW0</accession>
<dbReference type="AlphaFoldDB" id="A0A255YGW0"/>
<keyword evidence="3" id="KW-1185">Reference proteome</keyword>
<keyword evidence="1" id="KW-0812">Transmembrane</keyword>
<protein>
    <submittedName>
        <fullName evidence="2">Uncharacterized protein</fullName>
    </submittedName>
</protein>
<dbReference type="InterPro" id="IPR016410">
    <property type="entry name" value="Phage_imm"/>
</dbReference>
<evidence type="ECO:0000256" key="1">
    <source>
        <dbReference type="SAM" id="Phobius"/>
    </source>
</evidence>
<name>A0A255YGW0_9SPHN</name>
<dbReference type="Proteomes" id="UP000216991">
    <property type="component" value="Unassembled WGS sequence"/>
</dbReference>
<gene>
    <name evidence="2" type="ORF">CHU93_10590</name>
</gene>
<proteinExistence type="predicted"/>
<keyword evidence="1" id="KW-0472">Membrane</keyword>
<organism evidence="2 3">
    <name type="scientific">Sandarakinorhabdus cyanobacteriorum</name>
    <dbReference type="NCBI Taxonomy" id="1981098"/>
    <lineage>
        <taxon>Bacteria</taxon>
        <taxon>Pseudomonadati</taxon>
        <taxon>Pseudomonadota</taxon>
        <taxon>Alphaproteobacteria</taxon>
        <taxon>Sphingomonadales</taxon>
        <taxon>Sphingosinicellaceae</taxon>
        <taxon>Sandarakinorhabdus</taxon>
    </lineage>
</organism>
<feature type="transmembrane region" description="Helical" evidence="1">
    <location>
        <begin position="24"/>
        <end position="47"/>
    </location>
</feature>
<sequence>MVGGFPLCYYHNTQRVALMTDKQMLALAIGTILALVLNFLPTAIAYARRHPERALLARINILSILSFLLWLALMAWAVGGARNDAVINRFVHNKAQRPLLIGVLVLLVGGGLALTLTSLGQLPRLPH</sequence>
<dbReference type="Pfam" id="PF14373">
    <property type="entry name" value="Imm_superinfect"/>
    <property type="match status" value="1"/>
</dbReference>
<keyword evidence="1" id="KW-1133">Transmembrane helix</keyword>
<evidence type="ECO:0000313" key="3">
    <source>
        <dbReference type="Proteomes" id="UP000216991"/>
    </source>
</evidence>
<feature type="transmembrane region" description="Helical" evidence="1">
    <location>
        <begin position="59"/>
        <end position="79"/>
    </location>
</feature>
<comment type="caution">
    <text evidence="2">The sequence shown here is derived from an EMBL/GenBank/DDBJ whole genome shotgun (WGS) entry which is preliminary data.</text>
</comment>
<feature type="transmembrane region" description="Helical" evidence="1">
    <location>
        <begin position="99"/>
        <end position="119"/>
    </location>
</feature>
<dbReference type="EMBL" id="NOXT01000113">
    <property type="protein sequence ID" value="OYQ27700.1"/>
    <property type="molecule type" value="Genomic_DNA"/>
</dbReference>
<reference evidence="2 3" key="1">
    <citation type="submission" date="2017-07" db="EMBL/GenBank/DDBJ databases">
        <title>Sandarakinorhabdus cyanobacteriorum sp. nov., a novel bacterium isolated from cyanobacterial aggregates in a eutrophic lake.</title>
        <authorList>
            <person name="Cai H."/>
        </authorList>
    </citation>
    <scope>NUCLEOTIDE SEQUENCE [LARGE SCALE GENOMIC DNA]</scope>
    <source>
        <strain evidence="2 3">TH057</strain>
    </source>
</reference>
<evidence type="ECO:0000313" key="2">
    <source>
        <dbReference type="EMBL" id="OYQ27700.1"/>
    </source>
</evidence>